<dbReference type="SUPFAM" id="SSF54292">
    <property type="entry name" value="2Fe-2S ferredoxin-like"/>
    <property type="match status" value="1"/>
</dbReference>
<evidence type="ECO:0000313" key="2">
    <source>
        <dbReference type="EMBL" id="CDX39816.1"/>
    </source>
</evidence>
<dbReference type="GeneID" id="31891703"/>
<organism evidence="2 3">
    <name type="scientific">Mesorhizobium plurifarium</name>
    <dbReference type="NCBI Taxonomy" id="69974"/>
    <lineage>
        <taxon>Bacteria</taxon>
        <taxon>Pseudomonadati</taxon>
        <taxon>Pseudomonadota</taxon>
        <taxon>Alphaproteobacteria</taxon>
        <taxon>Hyphomicrobiales</taxon>
        <taxon>Phyllobacteriaceae</taxon>
        <taxon>Mesorhizobium</taxon>
    </lineage>
</organism>
<accession>A0A090FDW2</accession>
<name>A0A090FDW2_MESPL</name>
<dbReference type="GO" id="GO:0051536">
    <property type="term" value="F:iron-sulfur cluster binding"/>
    <property type="evidence" value="ECO:0007669"/>
    <property type="project" value="InterPro"/>
</dbReference>
<protein>
    <recommendedName>
        <fullName evidence="4">(2Fe-2S)-binding protein</fullName>
    </recommendedName>
</protein>
<dbReference type="EMBL" id="CCNB01000019">
    <property type="protein sequence ID" value="CDX39816.1"/>
    <property type="molecule type" value="Genomic_DNA"/>
</dbReference>
<evidence type="ECO:0008006" key="4">
    <source>
        <dbReference type="Google" id="ProtNLM"/>
    </source>
</evidence>
<dbReference type="AlphaFoldDB" id="A0A090FDW2"/>
<dbReference type="InterPro" id="IPR036010">
    <property type="entry name" value="2Fe-2S_ferredoxin-like_sf"/>
</dbReference>
<gene>
    <name evidence="2" type="ORF">MPLDJ20_260136</name>
</gene>
<dbReference type="GO" id="GO:0016491">
    <property type="term" value="F:oxidoreductase activity"/>
    <property type="evidence" value="ECO:0007669"/>
    <property type="project" value="UniProtKB-KW"/>
</dbReference>
<evidence type="ECO:0000256" key="1">
    <source>
        <dbReference type="ARBA" id="ARBA00023002"/>
    </source>
</evidence>
<reference evidence="2 3" key="1">
    <citation type="submission" date="2014-08" db="EMBL/GenBank/DDBJ databases">
        <authorList>
            <person name="Moulin Lionel"/>
        </authorList>
    </citation>
    <scope>NUCLEOTIDE SEQUENCE [LARGE SCALE GENOMIC DNA]</scope>
</reference>
<evidence type="ECO:0000313" key="3">
    <source>
        <dbReference type="Proteomes" id="UP000046373"/>
    </source>
</evidence>
<proteinExistence type="predicted"/>
<dbReference type="Gene3D" id="3.10.20.440">
    <property type="entry name" value="2Fe-2S iron-sulphur cluster binding domain, sarcosine oxidase, alpha subunit, N-terminal domain"/>
    <property type="match status" value="1"/>
</dbReference>
<sequence length="100" mass="11120">MITEGRIVRLAERARAKERFFLDGEMRGALAGDTVLTAILASGHVLRKSEFGPEPRAGFCLMGACQDCWVWQEEGPRLRACSTPVTDGMRLRTTPPESWP</sequence>
<dbReference type="Pfam" id="PF13510">
    <property type="entry name" value="Fer2_4"/>
    <property type="match status" value="1"/>
</dbReference>
<dbReference type="InterPro" id="IPR042204">
    <property type="entry name" value="2Fe-2S-bd_N"/>
</dbReference>
<keyword evidence="1" id="KW-0560">Oxidoreductase</keyword>
<dbReference type="Proteomes" id="UP000046373">
    <property type="component" value="Unassembled WGS sequence"/>
</dbReference>